<evidence type="ECO:0000313" key="2">
    <source>
        <dbReference type="EMBL" id="RUS83199.1"/>
    </source>
</evidence>
<sequence length="208" mass="23512">MFTYCFHYKADAVDRSGLTSRATPTDNRPTLDDRQHDQVLVKPTAESDAVDRSGLTSRATPTDNRPTLDDRQHDQVLVKPTAESAAVDADACADLRRCRDNMNRRLPDGTFVIFFLTDRPYSAEPWNFVWQASCKPLCVSEEPHPSRGDPVDLDLAVQELNTTDLEEKTSIKNPKPKVDQRAQGLNGCWDKQPRMVHKQCPSLPLIFF</sequence>
<evidence type="ECO:0000256" key="1">
    <source>
        <dbReference type="SAM" id="MobiDB-lite"/>
    </source>
</evidence>
<comment type="caution">
    <text evidence="2">The sequence shown here is derived from an EMBL/GenBank/DDBJ whole genome shotgun (WGS) entry which is preliminary data.</text>
</comment>
<protein>
    <submittedName>
        <fullName evidence="2">Uncharacterized protein</fullName>
    </submittedName>
</protein>
<proteinExistence type="predicted"/>
<keyword evidence="3" id="KW-1185">Reference proteome</keyword>
<evidence type="ECO:0000313" key="3">
    <source>
        <dbReference type="Proteomes" id="UP000271974"/>
    </source>
</evidence>
<dbReference type="AlphaFoldDB" id="A0A3S1HNW2"/>
<dbReference type="Proteomes" id="UP000271974">
    <property type="component" value="Unassembled WGS sequence"/>
</dbReference>
<gene>
    <name evidence="2" type="ORF">EGW08_009056</name>
</gene>
<feature type="region of interest" description="Disordered" evidence="1">
    <location>
        <begin position="43"/>
        <end position="72"/>
    </location>
</feature>
<name>A0A3S1HNW2_ELYCH</name>
<feature type="compositionally biased region" description="Polar residues" evidence="1">
    <location>
        <begin position="54"/>
        <end position="65"/>
    </location>
</feature>
<organism evidence="2 3">
    <name type="scientific">Elysia chlorotica</name>
    <name type="common">Eastern emerald elysia</name>
    <name type="synonym">Sea slug</name>
    <dbReference type="NCBI Taxonomy" id="188477"/>
    <lineage>
        <taxon>Eukaryota</taxon>
        <taxon>Metazoa</taxon>
        <taxon>Spiralia</taxon>
        <taxon>Lophotrochozoa</taxon>
        <taxon>Mollusca</taxon>
        <taxon>Gastropoda</taxon>
        <taxon>Heterobranchia</taxon>
        <taxon>Euthyneura</taxon>
        <taxon>Panpulmonata</taxon>
        <taxon>Sacoglossa</taxon>
        <taxon>Placobranchoidea</taxon>
        <taxon>Plakobranchidae</taxon>
        <taxon>Elysia</taxon>
    </lineage>
</organism>
<reference evidence="2 3" key="1">
    <citation type="submission" date="2019-01" db="EMBL/GenBank/DDBJ databases">
        <title>A draft genome assembly of the solar-powered sea slug Elysia chlorotica.</title>
        <authorList>
            <person name="Cai H."/>
            <person name="Li Q."/>
            <person name="Fang X."/>
            <person name="Li J."/>
            <person name="Curtis N.E."/>
            <person name="Altenburger A."/>
            <person name="Shibata T."/>
            <person name="Feng M."/>
            <person name="Maeda T."/>
            <person name="Schwartz J.A."/>
            <person name="Shigenobu S."/>
            <person name="Lundholm N."/>
            <person name="Nishiyama T."/>
            <person name="Yang H."/>
            <person name="Hasebe M."/>
            <person name="Li S."/>
            <person name="Pierce S.K."/>
            <person name="Wang J."/>
        </authorList>
    </citation>
    <scope>NUCLEOTIDE SEQUENCE [LARGE SCALE GENOMIC DNA]</scope>
    <source>
        <strain evidence="2">EC2010</strain>
        <tissue evidence="2">Whole organism of an adult</tissue>
    </source>
</reference>
<dbReference type="EMBL" id="RQTK01000254">
    <property type="protein sequence ID" value="RUS83199.1"/>
    <property type="molecule type" value="Genomic_DNA"/>
</dbReference>
<accession>A0A3S1HNW2</accession>